<reference evidence="1" key="1">
    <citation type="submission" date="2020-04" db="EMBL/GenBank/DDBJ databases">
        <authorList>
            <person name="Hogendoorn C."/>
        </authorList>
    </citation>
    <scope>NUCLEOTIDE SEQUENCE</scope>
    <source>
        <strain evidence="1">FAVT5</strain>
    </source>
</reference>
<dbReference type="Proteomes" id="UP000501793">
    <property type="component" value="Chromosome"/>
</dbReference>
<organism evidence="1 2">
    <name type="scientific">Kyrpidia spormannii</name>
    <dbReference type="NCBI Taxonomy" id="2055160"/>
    <lineage>
        <taxon>Bacteria</taxon>
        <taxon>Bacillati</taxon>
        <taxon>Bacillota</taxon>
        <taxon>Bacilli</taxon>
        <taxon>Bacillales</taxon>
        <taxon>Alicyclobacillaceae</taxon>
        <taxon>Kyrpidia</taxon>
    </lineage>
</organism>
<proteinExistence type="predicted"/>
<accession>A0ACA8Z7Z1</accession>
<sequence length="151" mass="16604">MEREQGERDLSSPAPFVIMGAIKAIFRREGRMGLKKIEAIIRPEKLQAVIAKLHASGIFGFTVSQVQGRGQQRSSAGVYRGHVYQISLHPKVKVEMVVSDAYAQRAVESIVQAAQTGEAGDGKIFVLPVYEAYNIRTGAPDETIDDMRSTK</sequence>
<evidence type="ECO:0000313" key="2">
    <source>
        <dbReference type="Proteomes" id="UP000501793"/>
    </source>
</evidence>
<evidence type="ECO:0000313" key="1">
    <source>
        <dbReference type="EMBL" id="CAB3391356.1"/>
    </source>
</evidence>
<protein>
    <submittedName>
        <fullName evidence="1">Nitrogen regulatory protein P-II (Modular protein)</fullName>
    </submittedName>
</protein>
<name>A0ACA8Z7Z1_9BACL</name>
<gene>
    <name evidence="1" type="ORF">FAVT5_1330</name>
</gene>
<dbReference type="EMBL" id="LR792684">
    <property type="protein sequence ID" value="CAB3391356.1"/>
    <property type="molecule type" value="Genomic_DNA"/>
</dbReference>
<keyword evidence="2" id="KW-1185">Reference proteome</keyword>